<dbReference type="RefSeq" id="WP_222825334.1">
    <property type="nucleotide sequence ID" value="NZ_JAHWXP010000003.1"/>
</dbReference>
<dbReference type="InterPro" id="IPR018511">
    <property type="entry name" value="Hemolysin-typ_Ca-bd_CS"/>
</dbReference>
<accession>A0ABS7PFH9</accession>
<keyword evidence="4" id="KW-1185">Reference proteome</keyword>
<evidence type="ECO:0000256" key="1">
    <source>
        <dbReference type="ARBA" id="ARBA00022729"/>
    </source>
</evidence>
<dbReference type="PRINTS" id="PR00313">
    <property type="entry name" value="CABNDNGRPT"/>
</dbReference>
<dbReference type="Gene3D" id="2.150.10.10">
    <property type="entry name" value="Serralysin-like metalloprotease, C-terminal"/>
    <property type="match status" value="2"/>
</dbReference>
<dbReference type="Pfam" id="PF13517">
    <property type="entry name" value="FG-GAP_3"/>
    <property type="match status" value="2"/>
</dbReference>
<evidence type="ECO:0000313" key="3">
    <source>
        <dbReference type="EMBL" id="MBY8337832.1"/>
    </source>
</evidence>
<reference evidence="3 4" key="1">
    <citation type="submission" date="2021-07" db="EMBL/GenBank/DDBJ databases">
        <title>Alteriqipengyuania abyssalis NZ-12B nov, sp.nov isolated from deep sea sponge in pacific ocean.</title>
        <authorList>
            <person name="Tareen S."/>
            <person name="Wink J."/>
        </authorList>
    </citation>
    <scope>NUCLEOTIDE SEQUENCE [LARGE SCALE GENOMIC DNA]</scope>
    <source>
        <strain evidence="3 4">NZ-12B</strain>
    </source>
</reference>
<feature type="domain" description="Peptidase C-terminal archaeal/bacterial" evidence="2">
    <location>
        <begin position="770"/>
        <end position="842"/>
    </location>
</feature>
<dbReference type="Pfam" id="PF00353">
    <property type="entry name" value="HemolysinCabind"/>
    <property type="match status" value="2"/>
</dbReference>
<dbReference type="EMBL" id="JAHWXP010000003">
    <property type="protein sequence ID" value="MBY8337832.1"/>
    <property type="molecule type" value="Genomic_DNA"/>
</dbReference>
<evidence type="ECO:0000259" key="2">
    <source>
        <dbReference type="Pfam" id="PF04151"/>
    </source>
</evidence>
<dbReference type="Proteomes" id="UP000759298">
    <property type="component" value="Unassembled WGS sequence"/>
</dbReference>
<dbReference type="PROSITE" id="PS00330">
    <property type="entry name" value="HEMOLYSIN_CALCIUM"/>
    <property type="match status" value="1"/>
</dbReference>
<dbReference type="InterPro" id="IPR011049">
    <property type="entry name" value="Serralysin-like_metalloprot_C"/>
</dbReference>
<name>A0ABS7PFH9_9SPHN</name>
<dbReference type="InterPro" id="IPR007280">
    <property type="entry name" value="Peptidase_C_arc/bac"/>
</dbReference>
<dbReference type="SUPFAM" id="SSF51120">
    <property type="entry name" value="beta-Roll"/>
    <property type="match status" value="2"/>
</dbReference>
<dbReference type="InterPro" id="IPR013517">
    <property type="entry name" value="FG-GAP"/>
</dbReference>
<dbReference type="SUPFAM" id="SSF69318">
    <property type="entry name" value="Integrin alpha N-terminal domain"/>
    <property type="match status" value="1"/>
</dbReference>
<dbReference type="InterPro" id="IPR001343">
    <property type="entry name" value="Hemolysn_Ca-bd"/>
</dbReference>
<keyword evidence="1" id="KW-0732">Signal</keyword>
<evidence type="ECO:0000313" key="4">
    <source>
        <dbReference type="Proteomes" id="UP000759298"/>
    </source>
</evidence>
<protein>
    <submittedName>
        <fullName evidence="3">VCBS repeat-containing protein</fullName>
    </submittedName>
</protein>
<dbReference type="InterPro" id="IPR028994">
    <property type="entry name" value="Integrin_alpha_N"/>
</dbReference>
<gene>
    <name evidence="3" type="ORF">KYN89_12340</name>
</gene>
<sequence length="1533" mass="158453">MPTITFSERSVGTRNPIFSFDENTVRTSGQIVRDGAQPASPAFAANSSYFGPVFLFFERAVTSVSLAAGYFDNLGSTRIEFLDGSGRVLSSILNSAFGVQTYSFTSEAGIASVRVIDESYDAAGFSIDTVIFGDPVASLSPPVVSQTAGALLLDRDFGQVGPSSLVFSEELGPGDSLDTIAFTAAAPGAITLTVALDSDPQNIRAITFAVTEGRNFFSFRPPEAYTSDQSYTVRMDVDIQQPDAERLMDAWVSDTAADILGGTFDFQEAKFKLLQIAASVDSPDSAARLLGKVAGVYSLVGLVFDASVRTSRVRNAEDFREEFFVQAFDAATETLVSSGPAAVGAMTRHPIGVALGIVTGFVGGVAYTVFFSDDVQDYARTLYRESFQSVDDLPYMYDADHADSNTAPVSFDAEYYLDTYADAATAVANGDYATAYLHYIGVGAALGYAPSEGVAPIPASALASETTPELARQGYNSALFIQAAGGFSGDTASATEIGIAATLNDARTAGSELGLSGALFTLANRIAQDVAVNRLVEPSVAFTPTDLQGWIATMSNGQAIPDAFASYLGGSANLQFFAVYSDDVRPEDILSRFLADAEAAPSLLGTSIRSIGIGEHAGVYVIAVSTSVAGSGPAEDAAPRELVLAGDEGADTFYAGGGVANLTGRDGADMLVGSAYADRLDGGAGDDVIRTNGGADIVFGGSGNDRFIIDSGSAPVDRPDIVKLATQVNGTRENAIALEGGFDLVSDWRIADSATIPHATVNAVSSSGREFYAVTVAQGATIIIDIDRTTDFDSALRIVDSAGQTISANATASVIDPGSDFTYDAYLTHTFEAGGTYYIEVTNERGEMPAGSSYTMNVSLTGATIPSLSAAATVYGGTGDDVYEVDGAGDLLVEYAGGGTDTVLSRVSYTLGANIENLTLVSGSGAVEAAGNDLDNLLRGNAADNVIRGGAGDDILVGSGGNDAIDGGAGTDTAVFSGNRSDYTIFNIANGQVQQISGPDGVDTLFSVERLAFDDGIYALGAQAGELQFRYDQFGAGDAAGGWSSNERYPRTVADVNGDGRADLIGFASSGTFVALGQANGTFAPLQLGIAGFGSADAAGGWADGDRFPRTMGDVNGDGRADIIGFGSGGTYVSYGQASGTFAAPVLALAGFGSADAAGGWLDNTRFPREVADVNGDGRDDLIGFGGAGVYVSLARADGGFGNTYLATNSFGFSQSAGGWSNNDLYQRTLADINGDGRADIVGFGSGGVYISYALENGTYTDPVLGYSGFGSAPSAGGWLTQDRFPRMLGDLNGDGAVDIVGFSSNGTWVALGDGEGGFANATLATDQFGYGDAAGGWATNDRFPRILADINGDGTDDIVGFSSGGVVVAYGGTSDWVRIGSALDYSGEPGFGTAQTAADLLFDVASNRALSAELRDNEVHLPSDRVLHPVVFDEGSYELLIGPDQPVFRFENSSRWGRASVMESEVELAGLQVFDVPDTHVVEPGFGYGAASAALRALQAEDNLLGDALQQSPVVSPIAPGLEPLIDNIALF</sequence>
<dbReference type="Pfam" id="PF04151">
    <property type="entry name" value="PPC"/>
    <property type="match status" value="1"/>
</dbReference>
<organism evidence="3 4">
    <name type="scientific">Alteriqipengyuania abyssalis</name>
    <dbReference type="NCBI Taxonomy" id="2860200"/>
    <lineage>
        <taxon>Bacteria</taxon>
        <taxon>Pseudomonadati</taxon>
        <taxon>Pseudomonadota</taxon>
        <taxon>Alphaproteobacteria</taxon>
        <taxon>Sphingomonadales</taxon>
        <taxon>Erythrobacteraceae</taxon>
        <taxon>Alteriqipengyuania</taxon>
    </lineage>
</organism>
<comment type="caution">
    <text evidence="3">The sequence shown here is derived from an EMBL/GenBank/DDBJ whole genome shotgun (WGS) entry which is preliminary data.</text>
</comment>
<proteinExistence type="predicted"/>